<sequence length="179" mass="20410">MSFPHCQNLLRWNKFGYVAASGKCAYVNLEGFMQIYAGGRETIISLNTSCRSSTQKPKCRRFSEGPKKRLHQPEHVVYPPDRRIRSSLASAIVFKNGYPWENLVLIPNEAECPVMQVIYAAELCDIGTRLLGRLTECLIGLISASAARSCNDMIRTDKCRVLAKMEREYSPKYGWRRIE</sequence>
<keyword evidence="2" id="KW-1185">Reference proteome</keyword>
<evidence type="ECO:0000313" key="2">
    <source>
        <dbReference type="Proteomes" id="UP000250266"/>
    </source>
</evidence>
<dbReference type="AlphaFoldDB" id="A0A8E2J920"/>
<protein>
    <submittedName>
        <fullName evidence="1">Uncharacterized protein</fullName>
    </submittedName>
</protein>
<dbReference type="EMBL" id="KV745641">
    <property type="protein sequence ID" value="OCK73833.1"/>
    <property type="molecule type" value="Genomic_DNA"/>
</dbReference>
<gene>
    <name evidence="1" type="ORF">K432DRAFT_222149</name>
</gene>
<organism evidence="1 2">
    <name type="scientific">Lepidopterella palustris CBS 459.81</name>
    <dbReference type="NCBI Taxonomy" id="1314670"/>
    <lineage>
        <taxon>Eukaryota</taxon>
        <taxon>Fungi</taxon>
        <taxon>Dikarya</taxon>
        <taxon>Ascomycota</taxon>
        <taxon>Pezizomycotina</taxon>
        <taxon>Dothideomycetes</taxon>
        <taxon>Pleosporomycetidae</taxon>
        <taxon>Mytilinidiales</taxon>
        <taxon>Argynnaceae</taxon>
        <taxon>Lepidopterella</taxon>
    </lineage>
</organism>
<reference evidence="1 2" key="1">
    <citation type="journal article" date="2016" name="Nat. Commun.">
        <title>Ectomycorrhizal ecology is imprinted in the genome of the dominant symbiotic fungus Cenococcum geophilum.</title>
        <authorList>
            <consortium name="DOE Joint Genome Institute"/>
            <person name="Peter M."/>
            <person name="Kohler A."/>
            <person name="Ohm R.A."/>
            <person name="Kuo A."/>
            <person name="Krutzmann J."/>
            <person name="Morin E."/>
            <person name="Arend M."/>
            <person name="Barry K.W."/>
            <person name="Binder M."/>
            <person name="Choi C."/>
            <person name="Clum A."/>
            <person name="Copeland A."/>
            <person name="Grisel N."/>
            <person name="Haridas S."/>
            <person name="Kipfer T."/>
            <person name="LaButti K."/>
            <person name="Lindquist E."/>
            <person name="Lipzen A."/>
            <person name="Maire R."/>
            <person name="Meier B."/>
            <person name="Mihaltcheva S."/>
            <person name="Molinier V."/>
            <person name="Murat C."/>
            <person name="Poggeler S."/>
            <person name="Quandt C.A."/>
            <person name="Sperisen C."/>
            <person name="Tritt A."/>
            <person name="Tisserant E."/>
            <person name="Crous P.W."/>
            <person name="Henrissat B."/>
            <person name="Nehls U."/>
            <person name="Egli S."/>
            <person name="Spatafora J.W."/>
            <person name="Grigoriev I.V."/>
            <person name="Martin F.M."/>
        </authorList>
    </citation>
    <scope>NUCLEOTIDE SEQUENCE [LARGE SCALE GENOMIC DNA]</scope>
    <source>
        <strain evidence="1 2">CBS 459.81</strain>
    </source>
</reference>
<proteinExistence type="predicted"/>
<accession>A0A8E2J920</accession>
<dbReference type="Proteomes" id="UP000250266">
    <property type="component" value="Unassembled WGS sequence"/>
</dbReference>
<name>A0A8E2J920_9PEZI</name>
<evidence type="ECO:0000313" key="1">
    <source>
        <dbReference type="EMBL" id="OCK73833.1"/>
    </source>
</evidence>